<sequence>MGRGTAVRQAVAGLLRPDQHHLRLPADALAEAFLGLSRTAARTPGEEREPLPAEQVVDLFLHGAVTVPPGRSGSRSG</sequence>
<keyword evidence="2" id="KW-1185">Reference proteome</keyword>
<reference evidence="1 2" key="1">
    <citation type="submission" date="2023-06" db="EMBL/GenBank/DDBJ databases">
        <authorList>
            <person name="Yushchuk O."/>
            <person name="Binda E."/>
            <person name="Ruckert-Reed C."/>
            <person name="Fedorenko V."/>
            <person name="Kalinowski J."/>
            <person name="Marinelli F."/>
        </authorList>
    </citation>
    <scope>NUCLEOTIDE SEQUENCE [LARGE SCALE GENOMIC DNA]</scope>
    <source>
        <strain evidence="1 2">NRRL 3884</strain>
    </source>
</reference>
<accession>A0ABY8WR12</accession>
<gene>
    <name evidence="1" type="ORF">ACTOB_004055</name>
</gene>
<evidence type="ECO:0008006" key="3">
    <source>
        <dbReference type="Google" id="ProtNLM"/>
    </source>
</evidence>
<dbReference type="RefSeq" id="WP_284921872.1">
    <property type="nucleotide sequence ID" value="NZ_CP126980.1"/>
</dbReference>
<dbReference type="Proteomes" id="UP001240150">
    <property type="component" value="Chromosome"/>
</dbReference>
<protein>
    <recommendedName>
        <fullName evidence="3">Tetracyclin repressor-like C-terminal domain-containing protein</fullName>
    </recommendedName>
</protein>
<evidence type="ECO:0000313" key="1">
    <source>
        <dbReference type="EMBL" id="WIN00355.1"/>
    </source>
</evidence>
<name>A0ABY8WR12_9ACTN</name>
<dbReference type="EMBL" id="CP126980">
    <property type="protein sequence ID" value="WIN00355.1"/>
    <property type="molecule type" value="Genomic_DNA"/>
</dbReference>
<proteinExistence type="predicted"/>
<evidence type="ECO:0000313" key="2">
    <source>
        <dbReference type="Proteomes" id="UP001240150"/>
    </source>
</evidence>
<organism evidence="1 2">
    <name type="scientific">Actinoplanes oblitus</name>
    <dbReference type="NCBI Taxonomy" id="3040509"/>
    <lineage>
        <taxon>Bacteria</taxon>
        <taxon>Bacillati</taxon>
        <taxon>Actinomycetota</taxon>
        <taxon>Actinomycetes</taxon>
        <taxon>Micromonosporales</taxon>
        <taxon>Micromonosporaceae</taxon>
        <taxon>Actinoplanes</taxon>
    </lineage>
</organism>